<dbReference type="GO" id="GO:0007156">
    <property type="term" value="P:homophilic cell adhesion via plasma membrane adhesion molecules"/>
    <property type="evidence" value="ECO:0007669"/>
    <property type="project" value="InterPro"/>
</dbReference>
<keyword evidence="2" id="KW-0812">Transmembrane</keyword>
<dbReference type="Pfam" id="PF00028">
    <property type="entry name" value="Cadherin"/>
    <property type="match status" value="1"/>
</dbReference>
<dbReference type="InterPro" id="IPR002126">
    <property type="entry name" value="Cadherin-like_dom"/>
</dbReference>
<evidence type="ECO:0000256" key="3">
    <source>
        <dbReference type="ARBA" id="ARBA00022737"/>
    </source>
</evidence>
<evidence type="ECO:0000256" key="8">
    <source>
        <dbReference type="PROSITE-ProRule" id="PRU00043"/>
    </source>
</evidence>
<keyword evidence="3" id="KW-0677">Repeat</keyword>
<keyword evidence="7" id="KW-0325">Glycoprotein</keyword>
<evidence type="ECO:0000256" key="2">
    <source>
        <dbReference type="ARBA" id="ARBA00022692"/>
    </source>
</evidence>
<reference evidence="10 11" key="1">
    <citation type="submission" date="2014-06" db="EMBL/GenBank/DDBJ databases">
        <title>Genome evolution of avian class.</title>
        <authorList>
            <person name="Zhang G."/>
            <person name="Li C."/>
        </authorList>
    </citation>
    <scope>NUCLEOTIDE SEQUENCE [LARGE SCALE GENOMIC DNA]</scope>
    <source>
        <strain evidence="10">BGI_N309</strain>
    </source>
</reference>
<protein>
    <submittedName>
        <fullName evidence="10">Protocadherin gamma-A11</fullName>
    </submittedName>
</protein>
<dbReference type="PROSITE" id="PS00232">
    <property type="entry name" value="CADHERIN_1"/>
    <property type="match status" value="1"/>
</dbReference>
<dbReference type="Gene3D" id="2.60.40.60">
    <property type="entry name" value="Cadherins"/>
    <property type="match status" value="2"/>
</dbReference>
<feature type="non-terminal residue" evidence="10">
    <location>
        <position position="120"/>
    </location>
</feature>
<dbReference type="EMBL" id="KL886296">
    <property type="protein sequence ID" value="KGL73771.1"/>
    <property type="molecule type" value="Genomic_DNA"/>
</dbReference>
<dbReference type="CDD" id="cd11304">
    <property type="entry name" value="Cadherin_repeat"/>
    <property type="match status" value="2"/>
</dbReference>
<dbReference type="PRINTS" id="PR00205">
    <property type="entry name" value="CADHERIN"/>
</dbReference>
<evidence type="ECO:0000256" key="4">
    <source>
        <dbReference type="ARBA" id="ARBA00022837"/>
    </source>
</evidence>
<evidence type="ECO:0000256" key="1">
    <source>
        <dbReference type="ARBA" id="ARBA00004167"/>
    </source>
</evidence>
<dbReference type="SUPFAM" id="SSF49313">
    <property type="entry name" value="Cadherin-like"/>
    <property type="match status" value="2"/>
</dbReference>
<feature type="domain" description="Cadherin" evidence="9">
    <location>
        <begin position="38"/>
        <end position="120"/>
    </location>
</feature>
<keyword evidence="6" id="KW-0472">Membrane</keyword>
<feature type="domain" description="Cadherin" evidence="9">
    <location>
        <begin position="5"/>
        <end position="37"/>
    </location>
</feature>
<evidence type="ECO:0000256" key="5">
    <source>
        <dbReference type="ARBA" id="ARBA00022989"/>
    </source>
</evidence>
<keyword evidence="4 8" id="KW-0106">Calcium</keyword>
<name>A0A099YWL3_TINGU</name>
<dbReference type="GO" id="GO:0005886">
    <property type="term" value="C:plasma membrane"/>
    <property type="evidence" value="ECO:0007669"/>
    <property type="project" value="InterPro"/>
</dbReference>
<dbReference type="PANTHER" id="PTHR24028:SF234">
    <property type="entry name" value="PROTOCADHERIN GAMMA-A3"/>
    <property type="match status" value="1"/>
</dbReference>
<evidence type="ECO:0000313" key="11">
    <source>
        <dbReference type="Proteomes" id="UP000053641"/>
    </source>
</evidence>
<dbReference type="FunFam" id="2.60.40.60:FF:000129">
    <property type="entry name" value="protocadherin alpha-C2 isoform X1"/>
    <property type="match status" value="1"/>
</dbReference>
<evidence type="ECO:0000256" key="6">
    <source>
        <dbReference type="ARBA" id="ARBA00023136"/>
    </source>
</evidence>
<sequence>EAPFYELEVQAKDGGDLSETTKVLVNLIDVNDNAPVITVTSVLSSVSEDSPPGTVIALLNVKDEDSGVSGEVRLSLADTLPFRLEKSFEDYYSVVTSRELDREAVAEYNVTVRATDGGSP</sequence>
<dbReference type="AlphaFoldDB" id="A0A099YWL3"/>
<dbReference type="Proteomes" id="UP000053641">
    <property type="component" value="Unassembled WGS sequence"/>
</dbReference>
<dbReference type="PANTHER" id="PTHR24028">
    <property type="entry name" value="CADHERIN-87A"/>
    <property type="match status" value="1"/>
</dbReference>
<dbReference type="InterPro" id="IPR050174">
    <property type="entry name" value="Protocadherin/Cadherin-CA"/>
</dbReference>
<dbReference type="InterPro" id="IPR020894">
    <property type="entry name" value="Cadherin_CS"/>
</dbReference>
<evidence type="ECO:0000256" key="7">
    <source>
        <dbReference type="ARBA" id="ARBA00023180"/>
    </source>
</evidence>
<dbReference type="GO" id="GO:0005509">
    <property type="term" value="F:calcium ion binding"/>
    <property type="evidence" value="ECO:0007669"/>
    <property type="project" value="UniProtKB-UniRule"/>
</dbReference>
<organism evidence="10 11">
    <name type="scientific">Tinamus guttatus</name>
    <name type="common">White-throated tinamou</name>
    <dbReference type="NCBI Taxonomy" id="94827"/>
    <lineage>
        <taxon>Eukaryota</taxon>
        <taxon>Metazoa</taxon>
        <taxon>Chordata</taxon>
        <taxon>Craniata</taxon>
        <taxon>Vertebrata</taxon>
        <taxon>Euteleostomi</taxon>
        <taxon>Archelosauria</taxon>
        <taxon>Archosauria</taxon>
        <taxon>Dinosauria</taxon>
        <taxon>Saurischia</taxon>
        <taxon>Theropoda</taxon>
        <taxon>Coelurosauria</taxon>
        <taxon>Aves</taxon>
        <taxon>Palaeognathae</taxon>
        <taxon>Tinamiformes</taxon>
        <taxon>Tinamidae</taxon>
        <taxon>Tinamus</taxon>
    </lineage>
</organism>
<comment type="subcellular location">
    <subcellularLocation>
        <location evidence="1">Membrane</location>
        <topology evidence="1">Single-pass membrane protein</topology>
    </subcellularLocation>
</comment>
<feature type="non-terminal residue" evidence="10">
    <location>
        <position position="1"/>
    </location>
</feature>
<accession>A0A099YWL3</accession>
<gene>
    <name evidence="10" type="ORF">N309_12839</name>
</gene>
<proteinExistence type="predicted"/>
<evidence type="ECO:0000313" key="10">
    <source>
        <dbReference type="EMBL" id="KGL73771.1"/>
    </source>
</evidence>
<dbReference type="PROSITE" id="PS50268">
    <property type="entry name" value="CADHERIN_2"/>
    <property type="match status" value="2"/>
</dbReference>
<dbReference type="STRING" id="94827.A0A099YWL3"/>
<evidence type="ECO:0000259" key="9">
    <source>
        <dbReference type="PROSITE" id="PS50268"/>
    </source>
</evidence>
<keyword evidence="11" id="KW-1185">Reference proteome</keyword>
<dbReference type="InterPro" id="IPR015919">
    <property type="entry name" value="Cadherin-like_sf"/>
</dbReference>
<keyword evidence="5" id="KW-1133">Transmembrane helix</keyword>